<evidence type="ECO:0000256" key="2">
    <source>
        <dbReference type="ARBA" id="ARBA00011322"/>
    </source>
</evidence>
<evidence type="ECO:0000256" key="7">
    <source>
        <dbReference type="RuleBase" id="RU363069"/>
    </source>
</evidence>
<name>A0A560W6L2_9MICO</name>
<feature type="domain" description="Nuclease SbcCD subunit D C-terminal" evidence="10">
    <location>
        <begin position="263"/>
        <end position="324"/>
    </location>
</feature>
<dbReference type="Pfam" id="PF12320">
    <property type="entry name" value="SbcD_C"/>
    <property type="match status" value="1"/>
</dbReference>
<evidence type="ECO:0000256" key="5">
    <source>
        <dbReference type="ARBA" id="ARBA00022801"/>
    </source>
</evidence>
<feature type="domain" description="Calcineurin-like phosphoesterase" evidence="9">
    <location>
        <begin position="1"/>
        <end position="95"/>
    </location>
</feature>
<dbReference type="SUPFAM" id="SSF56300">
    <property type="entry name" value="Metallo-dependent phosphatases"/>
    <property type="match status" value="1"/>
</dbReference>
<dbReference type="RefSeq" id="WP_144858077.1">
    <property type="nucleotide sequence ID" value="NZ_BAAAYT010000002.1"/>
</dbReference>
<dbReference type="CDD" id="cd00840">
    <property type="entry name" value="MPP_Mre11_N"/>
    <property type="match status" value="1"/>
</dbReference>
<dbReference type="NCBIfam" id="TIGR00619">
    <property type="entry name" value="sbcd"/>
    <property type="match status" value="1"/>
</dbReference>
<keyword evidence="4 7" id="KW-0540">Nuclease</keyword>
<dbReference type="InterPro" id="IPR029052">
    <property type="entry name" value="Metallo-depent_PP-like"/>
</dbReference>
<dbReference type="GO" id="GO:0008408">
    <property type="term" value="F:3'-5' exonuclease activity"/>
    <property type="evidence" value="ECO:0007669"/>
    <property type="project" value="InterPro"/>
</dbReference>
<dbReference type="GO" id="GO:0006260">
    <property type="term" value="P:DNA replication"/>
    <property type="evidence" value="ECO:0007669"/>
    <property type="project" value="UniProtKB-KW"/>
</dbReference>
<dbReference type="AlphaFoldDB" id="A0A560W6L2"/>
<dbReference type="PANTHER" id="PTHR30337:SF0">
    <property type="entry name" value="NUCLEASE SBCCD SUBUNIT D"/>
    <property type="match status" value="1"/>
</dbReference>
<evidence type="ECO:0000259" key="9">
    <source>
        <dbReference type="Pfam" id="PF00149"/>
    </source>
</evidence>
<evidence type="ECO:0000256" key="3">
    <source>
        <dbReference type="ARBA" id="ARBA00013365"/>
    </source>
</evidence>
<keyword evidence="7" id="KW-0255">Endonuclease</keyword>
<comment type="similarity">
    <text evidence="1 7">Belongs to the SbcD family.</text>
</comment>
<organism evidence="11 12">
    <name type="scientific">Marihabitans asiaticum</name>
    <dbReference type="NCBI Taxonomy" id="415218"/>
    <lineage>
        <taxon>Bacteria</taxon>
        <taxon>Bacillati</taxon>
        <taxon>Actinomycetota</taxon>
        <taxon>Actinomycetes</taxon>
        <taxon>Micrococcales</taxon>
        <taxon>Intrasporangiaceae</taxon>
        <taxon>Marihabitans</taxon>
    </lineage>
</organism>
<dbReference type="EMBL" id="VIUW01000005">
    <property type="protein sequence ID" value="TWD13261.1"/>
    <property type="molecule type" value="Genomic_DNA"/>
</dbReference>
<keyword evidence="5 7" id="KW-0378">Hydrolase</keyword>
<evidence type="ECO:0000256" key="4">
    <source>
        <dbReference type="ARBA" id="ARBA00022722"/>
    </source>
</evidence>
<dbReference type="InterPro" id="IPR050535">
    <property type="entry name" value="DNA_Repair-Maintenance_Comp"/>
</dbReference>
<evidence type="ECO:0000313" key="12">
    <source>
        <dbReference type="Proteomes" id="UP000315628"/>
    </source>
</evidence>
<evidence type="ECO:0000256" key="6">
    <source>
        <dbReference type="ARBA" id="ARBA00022839"/>
    </source>
</evidence>
<dbReference type="InterPro" id="IPR041796">
    <property type="entry name" value="Mre11_N"/>
</dbReference>
<dbReference type="OrthoDB" id="9773856at2"/>
<reference evidence="11 12" key="1">
    <citation type="submission" date="2019-06" db="EMBL/GenBank/DDBJ databases">
        <title>Sequencing the genomes of 1000 actinobacteria strains.</title>
        <authorList>
            <person name="Klenk H.-P."/>
        </authorList>
    </citation>
    <scope>NUCLEOTIDE SEQUENCE [LARGE SCALE GENOMIC DNA]</scope>
    <source>
        <strain evidence="11 12">DSM 18935</strain>
    </source>
</reference>
<dbReference type="InterPro" id="IPR026843">
    <property type="entry name" value="SbcD_C"/>
</dbReference>
<proteinExistence type="inferred from homology"/>
<evidence type="ECO:0000259" key="10">
    <source>
        <dbReference type="Pfam" id="PF12320"/>
    </source>
</evidence>
<dbReference type="Proteomes" id="UP000315628">
    <property type="component" value="Unassembled WGS sequence"/>
</dbReference>
<comment type="subunit">
    <text evidence="2 7">Heterodimer of SbcC and SbcD.</text>
</comment>
<dbReference type="Pfam" id="PF00149">
    <property type="entry name" value="Metallophos"/>
    <property type="match status" value="1"/>
</dbReference>
<dbReference type="GO" id="GO:0004519">
    <property type="term" value="F:endonuclease activity"/>
    <property type="evidence" value="ECO:0007669"/>
    <property type="project" value="UniProtKB-KW"/>
</dbReference>
<feature type="compositionally biased region" description="Basic and acidic residues" evidence="8">
    <location>
        <begin position="362"/>
        <end position="389"/>
    </location>
</feature>
<dbReference type="InterPro" id="IPR004593">
    <property type="entry name" value="SbcD"/>
</dbReference>
<feature type="region of interest" description="Disordered" evidence="8">
    <location>
        <begin position="362"/>
        <end position="403"/>
    </location>
</feature>
<protein>
    <recommendedName>
        <fullName evidence="3 7">Nuclease SbcCD subunit D</fullName>
    </recommendedName>
</protein>
<dbReference type="Gene3D" id="3.60.21.10">
    <property type="match status" value="1"/>
</dbReference>
<evidence type="ECO:0000313" key="11">
    <source>
        <dbReference type="EMBL" id="TWD13261.1"/>
    </source>
</evidence>
<keyword evidence="7" id="KW-0233">DNA recombination</keyword>
<keyword evidence="7" id="KW-0235">DNA replication</keyword>
<comment type="function">
    <text evidence="7">SbcCD cleaves DNA hairpin structures. These structures can inhibit DNA replication and are intermediates in certain DNA recombination reactions. The complex acts as a 3'-&gt;5' double strand exonuclease that can open hairpins. It also has a 5' single-strand endonuclease activity.</text>
</comment>
<accession>A0A560W6L2</accession>
<comment type="caution">
    <text evidence="11">The sequence shown here is derived from an EMBL/GenBank/DDBJ whole genome shotgun (WGS) entry which is preliminary data.</text>
</comment>
<evidence type="ECO:0000256" key="8">
    <source>
        <dbReference type="SAM" id="MobiDB-lite"/>
    </source>
</evidence>
<sequence length="403" mass="42930">MRMIHTSDWHLGRSLHGVGLLEAQAGYLDHLVEVVRGEGVDAVVVAGDVYDRAIPPPDAVDLLSQTLLRLRDAGASVILSPGNHDSARRLGFGSPLLEEAGVHIRSSLADVARPVVVDGVPIYPLPYLDPLSTQVQTHLGVETRTHAAVVSAAMERIRADAGTRGPAAVVAAHCFAGEGMVTDSERDISVGGVSMVPASVFDGLSYAALGHLHRPQEITPSVRYCGSPVPMSFSETGETKGSLLVEVEPDGGTRVETVPAPVHRPLAVLTGTIDELLADPRHAEHERSFVQAVLTDPLRPRGAMDRLRGRFPHVLSLQLRPSQADATVPRRPVSVRGRSAASVCRDFVTDVRDGVAPSEAERRVITDAVDGARRQRDTRQDEGQVEGRGEGQVSGRGDSRGAA</sequence>
<gene>
    <name evidence="7" type="primary">sbcD</name>
    <name evidence="11" type="ORF">FB557_2650</name>
</gene>
<dbReference type="GO" id="GO:0006310">
    <property type="term" value="P:DNA recombination"/>
    <property type="evidence" value="ECO:0007669"/>
    <property type="project" value="UniProtKB-KW"/>
</dbReference>
<evidence type="ECO:0000256" key="1">
    <source>
        <dbReference type="ARBA" id="ARBA00010555"/>
    </source>
</evidence>
<keyword evidence="6 7" id="KW-0269">Exonuclease</keyword>
<dbReference type="InterPro" id="IPR004843">
    <property type="entry name" value="Calcineurin-like_PHP"/>
</dbReference>
<keyword evidence="12" id="KW-1185">Reference proteome</keyword>
<dbReference type="PANTHER" id="PTHR30337">
    <property type="entry name" value="COMPONENT OF ATP-DEPENDENT DSDNA EXONUCLEASE"/>
    <property type="match status" value="1"/>
</dbReference>